<feature type="DNA-binding region" description="OmpR/PhoB-type" evidence="5">
    <location>
        <begin position="1"/>
        <end position="92"/>
    </location>
</feature>
<reference evidence="7 8" key="1">
    <citation type="journal article" date="2019" name="Int. J. Syst. Evol. Microbiol.">
        <title>The Global Catalogue of Microorganisms (GCM) 10K type strain sequencing project: providing services to taxonomists for standard genome sequencing and annotation.</title>
        <authorList>
            <consortium name="The Broad Institute Genomics Platform"/>
            <consortium name="The Broad Institute Genome Sequencing Center for Infectious Disease"/>
            <person name="Wu L."/>
            <person name="Ma J."/>
        </authorList>
    </citation>
    <scope>NUCLEOTIDE SEQUENCE [LARGE SCALE GENOMIC DNA]</scope>
    <source>
        <strain evidence="7 8">JCM 14307</strain>
    </source>
</reference>
<protein>
    <submittedName>
        <fullName evidence="7">BTAD domain-containing putative transcriptional regulator</fullName>
    </submittedName>
</protein>
<dbReference type="PANTHER" id="PTHR35807:SF1">
    <property type="entry name" value="TRANSCRIPTIONAL REGULATOR REDD"/>
    <property type="match status" value="1"/>
</dbReference>
<dbReference type="EMBL" id="BAAANF010000017">
    <property type="protein sequence ID" value="GAA1696601.1"/>
    <property type="molecule type" value="Genomic_DNA"/>
</dbReference>
<gene>
    <name evidence="7" type="ORF">GCM10009745_48330</name>
</gene>
<dbReference type="CDD" id="cd15831">
    <property type="entry name" value="BTAD"/>
    <property type="match status" value="1"/>
</dbReference>
<keyword evidence="8" id="KW-1185">Reference proteome</keyword>
<evidence type="ECO:0000313" key="8">
    <source>
        <dbReference type="Proteomes" id="UP001500280"/>
    </source>
</evidence>
<dbReference type="PRINTS" id="PR00364">
    <property type="entry name" value="DISEASERSIST"/>
</dbReference>
<organism evidence="7 8">
    <name type="scientific">Kribbella yunnanensis</name>
    <dbReference type="NCBI Taxonomy" id="190194"/>
    <lineage>
        <taxon>Bacteria</taxon>
        <taxon>Bacillati</taxon>
        <taxon>Actinomycetota</taxon>
        <taxon>Actinomycetes</taxon>
        <taxon>Propionibacteriales</taxon>
        <taxon>Kribbellaceae</taxon>
        <taxon>Kribbella</taxon>
    </lineage>
</organism>
<sequence length="900" mass="96743">MAEIRLLGAVEVWADGVEVDIGSAKPRMVLAALAVAAGDVVPTAVIADRVWGGRPPKQPAATLYPYISLLRNALRPAGIEIVRRGGGYVLEAQDEVVDSVRLLRVLAEARAGRATIAELGEALALWRGVPLAGMDSCWSTAYRAELSSARLSAWLLLAEQAEHAGQLSGLADELAGLVGDFPLSEPLSGYLIRSLTQAGRRAEALQQYVELRERLVAELGEEPGDELQALHLSVLRRDPIGRAREVPRQLPSTTRHFVGRAVQLEALDRLLAGGDWVCAIAGTAGIGKTTLALHWAHRVVDRFPDGQLFVDLHGFDPTCTPKDPADAVRACLDALGIHPTRVPEGLEAQAALFRSIVAGRRLLIVLDNARNVEQVRPLIPAAPGCVVVVTSRNLLTGLVAELGAHAMTLDVLSPAEAKALLSDRIGPGRVDAEPGAAATLAERCHFLPLALSVCAAEAAHAPDRPLASLADHLTGDSNRLDRLDTADPMTSVRTVLSWSYAAQDPAERRLFRLLGLHPGPEISLAAAASLAGATSTETAQQLRRLCQATLLNSPAHDRYSHHDLLRAYAAEVVVAGESHAARRRLVDHYLHTAYRAVGRLNPGRDEYTLGAPGPDVELEDIKDVEQALAWFAAELAVLVRVIDLAASAGLWARCWQLADLTATYLGRQGRWRDALAIIRVGLSSAQLLNDPTALGLAHRGVAYCSARTGDYVEGRHHLRRALEQTRATGCRLRLAYVLGIGGFVAARGDRYALALGYAENALALFVAQGSRRGQLRTLESISWYLARLGRLDDATTHARAALRIADELGDGKSAAGVHATLGYLSQRDRRHDEAARAYQHAVQLSRRHGDRPYLANALQSLGEVHADLGAARAAKVEALRIFEELDHPQAESLRAELSAG</sequence>
<dbReference type="InterPro" id="IPR036388">
    <property type="entry name" value="WH-like_DNA-bd_sf"/>
</dbReference>
<dbReference type="SMART" id="SM00862">
    <property type="entry name" value="Trans_reg_C"/>
    <property type="match status" value="1"/>
</dbReference>
<dbReference type="PANTHER" id="PTHR35807">
    <property type="entry name" value="TRANSCRIPTIONAL REGULATOR REDD-RELATED"/>
    <property type="match status" value="1"/>
</dbReference>
<dbReference type="InterPro" id="IPR051677">
    <property type="entry name" value="AfsR-DnrI-RedD_regulator"/>
</dbReference>
<comment type="caution">
    <text evidence="7">The sequence shown here is derived from an EMBL/GenBank/DDBJ whole genome shotgun (WGS) entry which is preliminary data.</text>
</comment>
<evidence type="ECO:0000313" key="7">
    <source>
        <dbReference type="EMBL" id="GAA1696601.1"/>
    </source>
</evidence>
<dbReference type="SUPFAM" id="SSF48452">
    <property type="entry name" value="TPR-like"/>
    <property type="match status" value="2"/>
</dbReference>
<keyword evidence="3 5" id="KW-0238">DNA-binding</keyword>
<dbReference type="Gene3D" id="1.10.10.10">
    <property type="entry name" value="Winged helix-like DNA-binding domain superfamily/Winged helix DNA-binding domain"/>
    <property type="match status" value="1"/>
</dbReference>
<dbReference type="SUPFAM" id="SSF52540">
    <property type="entry name" value="P-loop containing nucleoside triphosphate hydrolases"/>
    <property type="match status" value="1"/>
</dbReference>
<dbReference type="Pfam" id="PF03704">
    <property type="entry name" value="BTAD"/>
    <property type="match status" value="1"/>
</dbReference>
<evidence type="ECO:0000256" key="1">
    <source>
        <dbReference type="ARBA" id="ARBA00005820"/>
    </source>
</evidence>
<evidence type="ECO:0000256" key="2">
    <source>
        <dbReference type="ARBA" id="ARBA00023015"/>
    </source>
</evidence>
<name>A0ABN2I0P6_9ACTN</name>
<dbReference type="SUPFAM" id="SSF46894">
    <property type="entry name" value="C-terminal effector domain of the bipartite response regulators"/>
    <property type="match status" value="1"/>
</dbReference>
<dbReference type="RefSeq" id="WP_344156158.1">
    <property type="nucleotide sequence ID" value="NZ_BAAANF010000017.1"/>
</dbReference>
<comment type="similarity">
    <text evidence="1">Belongs to the AfsR/DnrI/RedD regulatory family.</text>
</comment>
<dbReference type="InterPro" id="IPR016032">
    <property type="entry name" value="Sig_transdc_resp-reg_C-effctor"/>
</dbReference>
<feature type="domain" description="OmpR/PhoB-type" evidence="6">
    <location>
        <begin position="1"/>
        <end position="92"/>
    </location>
</feature>
<dbReference type="PROSITE" id="PS51755">
    <property type="entry name" value="OMPR_PHOB"/>
    <property type="match status" value="1"/>
</dbReference>
<dbReference type="InterPro" id="IPR027417">
    <property type="entry name" value="P-loop_NTPase"/>
</dbReference>
<keyword evidence="2" id="KW-0805">Transcription regulation</keyword>
<dbReference type="InterPro" id="IPR001867">
    <property type="entry name" value="OmpR/PhoB-type_DNA-bd"/>
</dbReference>
<proteinExistence type="inferred from homology"/>
<dbReference type="InterPro" id="IPR005158">
    <property type="entry name" value="BTAD"/>
</dbReference>
<evidence type="ECO:0000256" key="5">
    <source>
        <dbReference type="PROSITE-ProRule" id="PRU01091"/>
    </source>
</evidence>
<evidence type="ECO:0000259" key="6">
    <source>
        <dbReference type="PROSITE" id="PS51755"/>
    </source>
</evidence>
<evidence type="ECO:0000256" key="4">
    <source>
        <dbReference type="ARBA" id="ARBA00023163"/>
    </source>
</evidence>
<accession>A0ABN2I0P6</accession>
<dbReference type="Gene3D" id="1.25.40.10">
    <property type="entry name" value="Tetratricopeptide repeat domain"/>
    <property type="match status" value="2"/>
</dbReference>
<evidence type="ECO:0000256" key="3">
    <source>
        <dbReference type="ARBA" id="ARBA00023125"/>
    </source>
</evidence>
<keyword evidence="4" id="KW-0804">Transcription</keyword>
<dbReference type="Proteomes" id="UP001500280">
    <property type="component" value="Unassembled WGS sequence"/>
</dbReference>
<dbReference type="SMART" id="SM01043">
    <property type="entry name" value="BTAD"/>
    <property type="match status" value="1"/>
</dbReference>
<dbReference type="InterPro" id="IPR011990">
    <property type="entry name" value="TPR-like_helical_dom_sf"/>
</dbReference>